<dbReference type="InterPro" id="IPR012879">
    <property type="entry name" value="CCDC47"/>
</dbReference>
<reference evidence="8 9" key="1">
    <citation type="submission" date="2024-04" db="EMBL/GenBank/DDBJ databases">
        <title>Tritrichomonas musculus Genome.</title>
        <authorList>
            <person name="Alves-Ferreira E."/>
            <person name="Grigg M."/>
            <person name="Lorenzi H."/>
            <person name="Galac M."/>
        </authorList>
    </citation>
    <scope>NUCLEOTIDE SEQUENCE [LARGE SCALE GENOMIC DNA]</scope>
    <source>
        <strain evidence="8 9">EAF2021</strain>
    </source>
</reference>
<evidence type="ECO:0000256" key="2">
    <source>
        <dbReference type="ARBA" id="ARBA00022692"/>
    </source>
</evidence>
<organism evidence="8 9">
    <name type="scientific">Tritrichomonas musculus</name>
    <dbReference type="NCBI Taxonomy" id="1915356"/>
    <lineage>
        <taxon>Eukaryota</taxon>
        <taxon>Metamonada</taxon>
        <taxon>Parabasalia</taxon>
        <taxon>Tritrichomonadida</taxon>
        <taxon>Tritrichomonadidae</taxon>
        <taxon>Tritrichomonas</taxon>
    </lineage>
</organism>
<accession>A0ABR2KLW7</accession>
<keyword evidence="4 6" id="KW-0472">Membrane</keyword>
<evidence type="ECO:0000256" key="7">
    <source>
        <dbReference type="SAM" id="SignalP"/>
    </source>
</evidence>
<name>A0ABR2KLW7_9EUKA</name>
<comment type="caution">
    <text evidence="8">The sequence shown here is derived from an EMBL/GenBank/DDBJ whole genome shotgun (WGS) entry which is preliminary data.</text>
</comment>
<gene>
    <name evidence="8" type="ORF">M9Y10_029348</name>
</gene>
<sequence>MIFLIFLFSFIKCEGGDLPYDDSAPKIDEDYTESNEENNNITPTPEPTPEITIPLKDLLGTREIIVGVIFFLCIIFYFKGKSNIQKSINSIEEKLAPAMRKYFLIVPDCLKSVSIHEHLLYLTGRSGYMGGFVTVKLSKRIDFIGYLWDKLFGNKTTITFEFLCSPLTQSTAIYSVRKKILHDYKPYDLKETPIPELGLTVFTDFGIAANKLTELVKNYGNKHSNLISEIDMNDMNRFETRIAGRFVARFNFIVTDLNNIIDEETIDFMMKMADSFITLELDEEAYQRNIRVRALNASKGTDIDPQTMADSLYKNKVRYQEKIKKEQEAKDKKKK</sequence>
<evidence type="ECO:0000256" key="4">
    <source>
        <dbReference type="ARBA" id="ARBA00023136"/>
    </source>
</evidence>
<keyword evidence="9" id="KW-1185">Reference proteome</keyword>
<feature type="region of interest" description="Disordered" evidence="5">
    <location>
        <begin position="26"/>
        <end position="47"/>
    </location>
</feature>
<dbReference type="Proteomes" id="UP001470230">
    <property type="component" value="Unassembled WGS sequence"/>
</dbReference>
<feature type="chain" id="PRO_5046773430" description="Band 7 domain-containing protein" evidence="7">
    <location>
        <begin position="16"/>
        <end position="335"/>
    </location>
</feature>
<comment type="subcellular location">
    <subcellularLocation>
        <location evidence="1">Membrane</location>
        <topology evidence="1">Single-pass membrane protein</topology>
    </subcellularLocation>
</comment>
<proteinExistence type="predicted"/>
<evidence type="ECO:0000313" key="9">
    <source>
        <dbReference type="Proteomes" id="UP001470230"/>
    </source>
</evidence>
<evidence type="ECO:0000313" key="8">
    <source>
        <dbReference type="EMBL" id="KAK8892125.1"/>
    </source>
</evidence>
<evidence type="ECO:0000256" key="6">
    <source>
        <dbReference type="SAM" id="Phobius"/>
    </source>
</evidence>
<keyword evidence="2 6" id="KW-0812">Transmembrane</keyword>
<evidence type="ECO:0008006" key="10">
    <source>
        <dbReference type="Google" id="ProtNLM"/>
    </source>
</evidence>
<protein>
    <recommendedName>
        <fullName evidence="10">Band 7 domain-containing protein</fullName>
    </recommendedName>
</protein>
<keyword evidence="3 6" id="KW-1133">Transmembrane helix</keyword>
<feature type="transmembrane region" description="Helical" evidence="6">
    <location>
        <begin position="59"/>
        <end position="78"/>
    </location>
</feature>
<evidence type="ECO:0000256" key="3">
    <source>
        <dbReference type="ARBA" id="ARBA00022989"/>
    </source>
</evidence>
<dbReference type="PANTHER" id="PTHR12883">
    <property type="entry name" value="ADIPOCYTE-SPECIFIC PROTEIN 4-RELATED"/>
    <property type="match status" value="1"/>
</dbReference>
<evidence type="ECO:0000256" key="1">
    <source>
        <dbReference type="ARBA" id="ARBA00004167"/>
    </source>
</evidence>
<dbReference type="Pfam" id="PF07946">
    <property type="entry name" value="CCDC47"/>
    <property type="match status" value="1"/>
</dbReference>
<feature type="signal peptide" evidence="7">
    <location>
        <begin position="1"/>
        <end position="15"/>
    </location>
</feature>
<keyword evidence="7" id="KW-0732">Signal</keyword>
<evidence type="ECO:0000256" key="5">
    <source>
        <dbReference type="SAM" id="MobiDB-lite"/>
    </source>
</evidence>
<feature type="compositionally biased region" description="Low complexity" evidence="5">
    <location>
        <begin position="37"/>
        <end position="47"/>
    </location>
</feature>
<dbReference type="EMBL" id="JAPFFF010000004">
    <property type="protein sequence ID" value="KAK8892125.1"/>
    <property type="molecule type" value="Genomic_DNA"/>
</dbReference>
<dbReference type="PANTHER" id="PTHR12883:SF0">
    <property type="entry name" value="PAT COMPLEX SUBUNIT CCDC47"/>
    <property type="match status" value="1"/>
</dbReference>